<feature type="domain" description="LysM" evidence="2">
    <location>
        <begin position="78"/>
        <end position="122"/>
    </location>
</feature>
<evidence type="ECO:0000256" key="1">
    <source>
        <dbReference type="SAM" id="MobiDB-lite"/>
    </source>
</evidence>
<evidence type="ECO:0000259" key="2">
    <source>
        <dbReference type="PROSITE" id="PS51782"/>
    </source>
</evidence>
<reference evidence="3 4" key="1">
    <citation type="journal article" date="2015" name="Genome Announc.">
        <title>Expanding the biotechnology potential of lactobacilli through comparative genomics of 213 strains and associated genera.</title>
        <authorList>
            <person name="Sun Z."/>
            <person name="Harris H.M."/>
            <person name="McCann A."/>
            <person name="Guo C."/>
            <person name="Argimon S."/>
            <person name="Zhang W."/>
            <person name="Yang X."/>
            <person name="Jeffery I.B."/>
            <person name="Cooney J.C."/>
            <person name="Kagawa T.F."/>
            <person name="Liu W."/>
            <person name="Song Y."/>
            <person name="Salvetti E."/>
            <person name="Wrobel A."/>
            <person name="Rasinkangas P."/>
            <person name="Parkhill J."/>
            <person name="Rea M.C."/>
            <person name="O'Sullivan O."/>
            <person name="Ritari J."/>
            <person name="Douillard F.P."/>
            <person name="Paul Ross R."/>
            <person name="Yang R."/>
            <person name="Briner A.E."/>
            <person name="Felis G.E."/>
            <person name="de Vos W.M."/>
            <person name="Barrangou R."/>
            <person name="Klaenhammer T.R."/>
            <person name="Caufield P.W."/>
            <person name="Cui Y."/>
            <person name="Zhang H."/>
            <person name="O'Toole P.W."/>
        </authorList>
    </citation>
    <scope>NUCLEOTIDE SEQUENCE [LARGE SCALE GENOMIC DNA]</scope>
    <source>
        <strain evidence="3 4">DSM 19904</strain>
    </source>
</reference>
<keyword evidence="4" id="KW-1185">Reference proteome</keyword>
<feature type="compositionally biased region" description="Low complexity" evidence="1">
    <location>
        <begin position="160"/>
        <end position="186"/>
    </location>
</feature>
<protein>
    <submittedName>
        <fullName evidence="3">Peptidoglycan-binding lysin domain-containing protein</fullName>
    </submittedName>
</protein>
<dbReference type="AlphaFoldDB" id="A0A0R1L0Z8"/>
<dbReference type="CDD" id="cd00118">
    <property type="entry name" value="LysM"/>
    <property type="match status" value="1"/>
</dbReference>
<sequence length="266" mass="28414">MIDYQSFTLQINHLSNCVPEHIHAIIRNYFESQVFLSNCEHNSRNRHPKVVFTINKSLFTLSIVAGFLGLTGVSASANSYTVKSGDTLSAIAQRNHASLDGIIKENKISNKNLITVGQTLEISKANKKAPAKKAAAKKTTAKKVNKNHFKTSMTVKKGSAHAAVVTSSSSSSNTDSNPTSSATTTPAAMQSQGVVYLNGNKWTYYTGAGFADGTTNHSGYDADGYIIVAAPSNVPFGTHIQTPLGEGVVHDRGTAIVGNHYDLVMP</sequence>
<comment type="caution">
    <text evidence="3">The sequence shown here is derived from an EMBL/GenBank/DDBJ whole genome shotgun (WGS) entry which is preliminary data.</text>
</comment>
<dbReference type="PROSITE" id="PS51782">
    <property type="entry name" value="LYSM"/>
    <property type="match status" value="1"/>
</dbReference>
<organism evidence="3 4">
    <name type="scientific">Lentilactobacillus sunkii DSM 19904</name>
    <dbReference type="NCBI Taxonomy" id="1423808"/>
    <lineage>
        <taxon>Bacteria</taxon>
        <taxon>Bacillati</taxon>
        <taxon>Bacillota</taxon>
        <taxon>Bacilli</taxon>
        <taxon>Lactobacillales</taxon>
        <taxon>Lactobacillaceae</taxon>
        <taxon>Lentilactobacillus</taxon>
    </lineage>
</organism>
<dbReference type="EMBL" id="AZEA01000045">
    <property type="protein sequence ID" value="KRK86385.1"/>
    <property type="molecule type" value="Genomic_DNA"/>
</dbReference>
<evidence type="ECO:0000313" key="4">
    <source>
        <dbReference type="Proteomes" id="UP000051581"/>
    </source>
</evidence>
<dbReference type="SUPFAM" id="SSF54106">
    <property type="entry name" value="LysM domain"/>
    <property type="match status" value="1"/>
</dbReference>
<dbReference type="PATRIC" id="fig|1423808.3.peg.2095"/>
<proteinExistence type="predicted"/>
<dbReference type="SMART" id="SM00257">
    <property type="entry name" value="LysM"/>
    <property type="match status" value="1"/>
</dbReference>
<gene>
    <name evidence="3" type="ORF">FD17_GL002070</name>
</gene>
<dbReference type="InterPro" id="IPR036779">
    <property type="entry name" value="LysM_dom_sf"/>
</dbReference>
<evidence type="ECO:0000313" key="3">
    <source>
        <dbReference type="EMBL" id="KRK86385.1"/>
    </source>
</evidence>
<dbReference type="Gene3D" id="3.10.350.10">
    <property type="entry name" value="LysM domain"/>
    <property type="match status" value="1"/>
</dbReference>
<accession>A0A0R1L0Z8</accession>
<name>A0A0R1L0Z8_9LACO</name>
<dbReference type="Pfam" id="PF01476">
    <property type="entry name" value="LysM"/>
    <property type="match status" value="1"/>
</dbReference>
<dbReference type="Proteomes" id="UP000051581">
    <property type="component" value="Unassembled WGS sequence"/>
</dbReference>
<dbReference type="InterPro" id="IPR018392">
    <property type="entry name" value="LysM"/>
</dbReference>
<feature type="region of interest" description="Disordered" evidence="1">
    <location>
        <begin position="155"/>
        <end position="186"/>
    </location>
</feature>